<proteinExistence type="predicted"/>
<protein>
    <submittedName>
        <fullName evidence="1">Uncharacterized protein</fullName>
    </submittedName>
</protein>
<accession>A0ACB8QBL1</accession>
<comment type="caution">
    <text evidence="1">The sequence shown here is derived from an EMBL/GenBank/DDBJ whole genome shotgun (WGS) entry which is preliminary data.</text>
</comment>
<name>A0ACB8QBL1_9AGAM</name>
<reference evidence="1" key="1">
    <citation type="submission" date="2021-02" db="EMBL/GenBank/DDBJ databases">
        <authorList>
            <consortium name="DOE Joint Genome Institute"/>
            <person name="Ahrendt S."/>
            <person name="Looney B.P."/>
            <person name="Miyauchi S."/>
            <person name="Morin E."/>
            <person name="Drula E."/>
            <person name="Courty P.E."/>
            <person name="Chicoki N."/>
            <person name="Fauchery L."/>
            <person name="Kohler A."/>
            <person name="Kuo A."/>
            <person name="Labutti K."/>
            <person name="Pangilinan J."/>
            <person name="Lipzen A."/>
            <person name="Riley R."/>
            <person name="Andreopoulos W."/>
            <person name="He G."/>
            <person name="Johnson J."/>
            <person name="Barry K.W."/>
            <person name="Grigoriev I.V."/>
            <person name="Nagy L."/>
            <person name="Hibbett D."/>
            <person name="Henrissat B."/>
            <person name="Matheny P.B."/>
            <person name="Labbe J."/>
            <person name="Martin F."/>
        </authorList>
    </citation>
    <scope>NUCLEOTIDE SEQUENCE</scope>
    <source>
        <strain evidence="1">EC-137</strain>
    </source>
</reference>
<feature type="non-terminal residue" evidence="1">
    <location>
        <position position="1"/>
    </location>
</feature>
<evidence type="ECO:0000313" key="2">
    <source>
        <dbReference type="Proteomes" id="UP000814128"/>
    </source>
</evidence>
<dbReference type="EMBL" id="MU273693">
    <property type="protein sequence ID" value="KAI0029188.1"/>
    <property type="molecule type" value="Genomic_DNA"/>
</dbReference>
<keyword evidence="2" id="KW-1185">Reference proteome</keyword>
<evidence type="ECO:0000313" key="1">
    <source>
        <dbReference type="EMBL" id="KAI0029188.1"/>
    </source>
</evidence>
<reference evidence="1" key="2">
    <citation type="journal article" date="2022" name="New Phytol.">
        <title>Evolutionary transition to the ectomycorrhizal habit in the genomes of a hyperdiverse lineage of mushroom-forming fungi.</title>
        <authorList>
            <person name="Looney B."/>
            <person name="Miyauchi S."/>
            <person name="Morin E."/>
            <person name="Drula E."/>
            <person name="Courty P.E."/>
            <person name="Kohler A."/>
            <person name="Kuo A."/>
            <person name="LaButti K."/>
            <person name="Pangilinan J."/>
            <person name="Lipzen A."/>
            <person name="Riley R."/>
            <person name="Andreopoulos W."/>
            <person name="He G."/>
            <person name="Johnson J."/>
            <person name="Nolan M."/>
            <person name="Tritt A."/>
            <person name="Barry K.W."/>
            <person name="Grigoriev I.V."/>
            <person name="Nagy L.G."/>
            <person name="Hibbett D."/>
            <person name="Henrissat B."/>
            <person name="Matheny P.B."/>
            <person name="Labbe J."/>
            <person name="Martin F.M."/>
        </authorList>
    </citation>
    <scope>NUCLEOTIDE SEQUENCE</scope>
    <source>
        <strain evidence="1">EC-137</strain>
    </source>
</reference>
<organism evidence="1 2">
    <name type="scientific">Vararia minispora EC-137</name>
    <dbReference type="NCBI Taxonomy" id="1314806"/>
    <lineage>
        <taxon>Eukaryota</taxon>
        <taxon>Fungi</taxon>
        <taxon>Dikarya</taxon>
        <taxon>Basidiomycota</taxon>
        <taxon>Agaricomycotina</taxon>
        <taxon>Agaricomycetes</taxon>
        <taxon>Russulales</taxon>
        <taxon>Lachnocladiaceae</taxon>
        <taxon>Vararia</taxon>
    </lineage>
</organism>
<dbReference type="Proteomes" id="UP000814128">
    <property type="component" value="Unassembled WGS sequence"/>
</dbReference>
<sequence length="419" mass="45369">PAYVPADAEIYRPEVLATIEECLDSLDDDLRKLSLKIHDNPQLNFEETIAHDALTAFMAKHGFTVTKSYLGLQTAFRAEFANGDGGRTLGVNSEMDALPGIGHACGHNLIAAAGAGVAVAVKAALIKHGISGRVVLLGTPAEEGGCGKGILLERGGYEGMDACVMCHPSAGTDEHTMVTSSLALQMMEIEYHGRTAHAGAQPWQGINALDAAVLAYTSISALRQQVKPDHRLHGTLAGRNWAANVIPDYAKMIWICRAPTWAEVEALRDRVISCLKAAAMATGCEYNLEFKRPYYDLRMNKVLGNDYLAITRARYDVPSRWDVATSASTDFGNVSYALPSLHPGFTILTDGDVSQNGNHTVGFAKAAGTLRAHKASMLVMKGLAHTGLRVLDDDNFYREVRLASPLLAYSWQRSDDVRR</sequence>
<gene>
    <name evidence="1" type="ORF">K488DRAFT_56990</name>
</gene>